<dbReference type="GO" id="GO:0016787">
    <property type="term" value="F:hydrolase activity"/>
    <property type="evidence" value="ECO:0007669"/>
    <property type="project" value="UniProtKB-KW"/>
</dbReference>
<evidence type="ECO:0000256" key="3">
    <source>
        <dbReference type="ARBA" id="ARBA00022692"/>
    </source>
</evidence>
<keyword evidence="2" id="KW-1003">Cell membrane</keyword>
<keyword evidence="6 7" id="KW-0472">Membrane</keyword>
<evidence type="ECO:0000259" key="8">
    <source>
        <dbReference type="SMART" id="SM00014"/>
    </source>
</evidence>
<dbReference type="InterPro" id="IPR036938">
    <property type="entry name" value="PAP2/HPO_sf"/>
</dbReference>
<dbReference type="Pfam" id="PF01569">
    <property type="entry name" value="PAP2"/>
    <property type="match status" value="1"/>
</dbReference>
<dbReference type="InterPro" id="IPR000326">
    <property type="entry name" value="PAP2/HPO"/>
</dbReference>
<name>A0A2M6NRN6_9BACT</name>
<keyword evidence="4" id="KW-0378">Hydrolase</keyword>
<reference evidence="10" key="1">
    <citation type="submission" date="2017-09" db="EMBL/GenBank/DDBJ databases">
        <title>Depth-based differentiation of microbial function through sediment-hosted aquifers and enrichment of novel symbionts in the deep terrestrial subsurface.</title>
        <authorList>
            <person name="Probst A.J."/>
            <person name="Ladd B."/>
            <person name="Jarett J.K."/>
            <person name="Geller-Mcgrath D.E."/>
            <person name="Sieber C.M.K."/>
            <person name="Emerson J.B."/>
            <person name="Anantharaman K."/>
            <person name="Thomas B.C."/>
            <person name="Malmstrom R."/>
            <person name="Stieglmeier M."/>
            <person name="Klingl A."/>
            <person name="Woyke T."/>
            <person name="Ryan C.M."/>
            <person name="Banfield J.F."/>
        </authorList>
    </citation>
    <scope>NUCLEOTIDE SEQUENCE [LARGE SCALE GENOMIC DNA]</scope>
</reference>
<dbReference type="EMBL" id="PFCJ01000022">
    <property type="protein sequence ID" value="PIR72143.1"/>
    <property type="molecule type" value="Genomic_DNA"/>
</dbReference>
<dbReference type="PANTHER" id="PTHR14969">
    <property type="entry name" value="SPHINGOSINE-1-PHOSPHATE PHOSPHOHYDROLASE"/>
    <property type="match status" value="1"/>
</dbReference>
<dbReference type="AlphaFoldDB" id="A0A2M6NRN6"/>
<gene>
    <name evidence="9" type="ORF">COU42_02350</name>
</gene>
<evidence type="ECO:0000256" key="2">
    <source>
        <dbReference type="ARBA" id="ARBA00022475"/>
    </source>
</evidence>
<dbReference type="SMART" id="SM00014">
    <property type="entry name" value="acidPPc"/>
    <property type="match status" value="1"/>
</dbReference>
<evidence type="ECO:0000313" key="10">
    <source>
        <dbReference type="Proteomes" id="UP000228756"/>
    </source>
</evidence>
<comment type="caution">
    <text evidence="9">The sequence shown here is derived from an EMBL/GenBank/DDBJ whole genome shotgun (WGS) entry which is preliminary data.</text>
</comment>
<sequence length="180" mass="21088">MPNKMDLYLFQLINQFAGKWFWLDSLGVFFAKYFEYVLVFCLILFLFLNFKKRWRIIVQALLSAVLARLVIVNFIRCLWQRPRPFIENNINLLLDYPNKASFPSGHAAFYFAISTIVFLYNKKAGVLFFIASFLISLARVFVGIHWPSDILVGAFIGILVGWLGWLVRSGKQRIYYQNSH</sequence>
<dbReference type="Proteomes" id="UP000228756">
    <property type="component" value="Unassembled WGS sequence"/>
</dbReference>
<dbReference type="Gene3D" id="1.20.144.10">
    <property type="entry name" value="Phosphatidic acid phosphatase type 2/haloperoxidase"/>
    <property type="match status" value="1"/>
</dbReference>
<feature type="transmembrane region" description="Helical" evidence="7">
    <location>
        <begin position="20"/>
        <end position="48"/>
    </location>
</feature>
<protein>
    <recommendedName>
        <fullName evidence="8">Phosphatidic acid phosphatase type 2/haloperoxidase domain-containing protein</fullName>
    </recommendedName>
</protein>
<evidence type="ECO:0000313" key="9">
    <source>
        <dbReference type="EMBL" id="PIR72143.1"/>
    </source>
</evidence>
<evidence type="ECO:0000256" key="6">
    <source>
        <dbReference type="ARBA" id="ARBA00023136"/>
    </source>
</evidence>
<accession>A0A2M6NRN6</accession>
<keyword evidence="3 7" id="KW-0812">Transmembrane</keyword>
<evidence type="ECO:0000256" key="4">
    <source>
        <dbReference type="ARBA" id="ARBA00022801"/>
    </source>
</evidence>
<feature type="transmembrane region" description="Helical" evidence="7">
    <location>
        <begin position="101"/>
        <end position="119"/>
    </location>
</feature>
<proteinExistence type="predicted"/>
<evidence type="ECO:0000256" key="5">
    <source>
        <dbReference type="ARBA" id="ARBA00022989"/>
    </source>
</evidence>
<keyword evidence="5 7" id="KW-1133">Transmembrane helix</keyword>
<feature type="domain" description="Phosphatidic acid phosphatase type 2/haloperoxidase" evidence="8">
    <location>
        <begin position="56"/>
        <end position="165"/>
    </location>
</feature>
<organism evidence="9 10">
    <name type="scientific">Candidatus Nealsonbacteria bacterium CG10_big_fil_rev_8_21_14_0_10_36_24</name>
    <dbReference type="NCBI Taxonomy" id="1974710"/>
    <lineage>
        <taxon>Bacteria</taxon>
        <taxon>Candidatus Nealsoniibacteriota</taxon>
    </lineage>
</organism>
<dbReference type="GO" id="GO:0005886">
    <property type="term" value="C:plasma membrane"/>
    <property type="evidence" value="ECO:0007669"/>
    <property type="project" value="UniProtKB-SubCell"/>
</dbReference>
<evidence type="ECO:0000256" key="7">
    <source>
        <dbReference type="SAM" id="Phobius"/>
    </source>
</evidence>
<feature type="transmembrane region" description="Helical" evidence="7">
    <location>
        <begin position="126"/>
        <end position="144"/>
    </location>
</feature>
<evidence type="ECO:0000256" key="1">
    <source>
        <dbReference type="ARBA" id="ARBA00004651"/>
    </source>
</evidence>
<comment type="subcellular location">
    <subcellularLocation>
        <location evidence="1">Cell membrane</location>
        <topology evidence="1">Multi-pass membrane protein</topology>
    </subcellularLocation>
</comment>
<feature type="transmembrane region" description="Helical" evidence="7">
    <location>
        <begin position="60"/>
        <end position="81"/>
    </location>
</feature>
<dbReference type="SUPFAM" id="SSF48317">
    <property type="entry name" value="Acid phosphatase/Vanadium-dependent haloperoxidase"/>
    <property type="match status" value="1"/>
</dbReference>
<dbReference type="PANTHER" id="PTHR14969:SF62">
    <property type="entry name" value="DECAPRENYLPHOSPHORYL-5-PHOSPHORIBOSE PHOSPHATASE RV3807C-RELATED"/>
    <property type="match status" value="1"/>
</dbReference>
<feature type="transmembrane region" description="Helical" evidence="7">
    <location>
        <begin position="150"/>
        <end position="167"/>
    </location>
</feature>